<name>A0A398AI06_BRACM</name>
<gene>
    <name evidence="8" type="ORF">BRARA_B03523</name>
</gene>
<dbReference type="Gene3D" id="1.10.10.60">
    <property type="entry name" value="Homeodomain-like"/>
    <property type="match status" value="1"/>
</dbReference>
<evidence type="ECO:0000256" key="1">
    <source>
        <dbReference type="ARBA" id="ARBA00004123"/>
    </source>
</evidence>
<evidence type="ECO:0000256" key="5">
    <source>
        <dbReference type="ARBA" id="ARBA00023242"/>
    </source>
</evidence>
<feature type="compositionally biased region" description="Low complexity" evidence="6">
    <location>
        <begin position="230"/>
        <end position="240"/>
    </location>
</feature>
<organism evidence="8 9">
    <name type="scientific">Brassica campestris</name>
    <name type="common">Field mustard</name>
    <dbReference type="NCBI Taxonomy" id="3711"/>
    <lineage>
        <taxon>Eukaryota</taxon>
        <taxon>Viridiplantae</taxon>
        <taxon>Streptophyta</taxon>
        <taxon>Embryophyta</taxon>
        <taxon>Tracheophyta</taxon>
        <taxon>Spermatophyta</taxon>
        <taxon>Magnoliopsida</taxon>
        <taxon>eudicotyledons</taxon>
        <taxon>Gunneridae</taxon>
        <taxon>Pentapetalae</taxon>
        <taxon>rosids</taxon>
        <taxon>malvids</taxon>
        <taxon>Brassicales</taxon>
        <taxon>Brassicaceae</taxon>
        <taxon>Brassiceae</taxon>
        <taxon>Brassica</taxon>
    </lineage>
</organism>
<dbReference type="PANTHER" id="PTHR21654:SF83">
    <property type="entry name" value="MYB-LIKE DOMAIN-CONTAINING PROTEIN"/>
    <property type="match status" value="1"/>
</dbReference>
<comment type="subcellular location">
    <subcellularLocation>
        <location evidence="1">Nucleus</location>
    </subcellularLocation>
</comment>
<keyword evidence="5" id="KW-0539">Nucleus</keyword>
<keyword evidence="4" id="KW-0804">Transcription</keyword>
<evidence type="ECO:0000256" key="6">
    <source>
        <dbReference type="SAM" id="MobiDB-lite"/>
    </source>
</evidence>
<feature type="region of interest" description="Disordered" evidence="6">
    <location>
        <begin position="11"/>
        <end position="30"/>
    </location>
</feature>
<keyword evidence="3" id="KW-0238">DNA-binding</keyword>
<dbReference type="GO" id="GO:0005634">
    <property type="term" value="C:nucleus"/>
    <property type="evidence" value="ECO:0007669"/>
    <property type="project" value="UniProtKB-SubCell"/>
</dbReference>
<dbReference type="Pfam" id="PF13837">
    <property type="entry name" value="Myb_DNA-bind_4"/>
    <property type="match status" value="1"/>
</dbReference>
<evidence type="ECO:0000256" key="3">
    <source>
        <dbReference type="ARBA" id="ARBA00023125"/>
    </source>
</evidence>
<keyword evidence="2" id="KW-0805">Transcription regulation</keyword>
<evidence type="ECO:0000313" key="8">
    <source>
        <dbReference type="EMBL" id="RID76558.1"/>
    </source>
</evidence>
<reference evidence="8 9" key="1">
    <citation type="submission" date="2018-06" db="EMBL/GenBank/DDBJ databases">
        <title>WGS assembly of Brassica rapa FPsc.</title>
        <authorList>
            <person name="Bowman J."/>
            <person name="Kohchi T."/>
            <person name="Yamato K."/>
            <person name="Jenkins J."/>
            <person name="Shu S."/>
            <person name="Ishizaki K."/>
            <person name="Yamaoka S."/>
            <person name="Nishihama R."/>
            <person name="Nakamura Y."/>
            <person name="Berger F."/>
            <person name="Adam C."/>
            <person name="Aki S."/>
            <person name="Althoff F."/>
            <person name="Araki T."/>
            <person name="Arteaga-Vazquez M."/>
            <person name="Balasubrmanian S."/>
            <person name="Bauer D."/>
            <person name="Boehm C."/>
            <person name="Briginshaw L."/>
            <person name="Caballero-Perez J."/>
            <person name="Catarino B."/>
            <person name="Chen F."/>
            <person name="Chiyoda S."/>
            <person name="Chovatia M."/>
            <person name="Davies K."/>
            <person name="Delmans M."/>
            <person name="Demura T."/>
            <person name="Dierschke T."/>
            <person name="Dolan L."/>
            <person name="Dorantes-Acosta A."/>
            <person name="Eklund D."/>
            <person name="Florent S."/>
            <person name="Flores-Sandoval E."/>
            <person name="Fujiyama A."/>
            <person name="Fukuzawa H."/>
            <person name="Galik B."/>
            <person name="Grimanelli D."/>
            <person name="Grimwood J."/>
            <person name="Grossniklaus U."/>
            <person name="Hamada T."/>
            <person name="Haseloff J."/>
            <person name="Hetherington A."/>
            <person name="Higo A."/>
            <person name="Hirakawa Y."/>
            <person name="Hundley H."/>
            <person name="Ikeda Y."/>
            <person name="Inoue K."/>
            <person name="Inoue S."/>
            <person name="Ishida S."/>
            <person name="Jia Q."/>
            <person name="Kakita M."/>
            <person name="Kanazawa T."/>
            <person name="Kawai Y."/>
            <person name="Kawashima T."/>
            <person name="Kennedy M."/>
            <person name="Kinose K."/>
            <person name="Kinoshita T."/>
            <person name="Kohara Y."/>
            <person name="Koide E."/>
            <person name="Komatsu K."/>
            <person name="Kopischke S."/>
            <person name="Kubo M."/>
            <person name="Kyozuka J."/>
            <person name="Lagercrantz U."/>
            <person name="Lin S."/>
            <person name="Lindquist E."/>
            <person name="Lipzen A."/>
            <person name="Lu C."/>
            <person name="Luna E."/>
            <person name="Martienssen R."/>
            <person name="Minamino N."/>
            <person name="Mizutani M."/>
            <person name="Mizutani M."/>
            <person name="Mochizuki N."/>
            <person name="Monte I."/>
            <person name="Mosher R."/>
            <person name="Nagasaki H."/>
            <person name="Nakagami H."/>
            <person name="Naramoto S."/>
            <person name="Nishitani K."/>
            <person name="Ohtani M."/>
            <person name="Okamoto T."/>
            <person name="Okumura M."/>
            <person name="Phillips J."/>
            <person name="Pollak B."/>
            <person name="Reinders A."/>
            <person name="Roevekamp M."/>
            <person name="Sano R."/>
            <person name="Sawa S."/>
            <person name="Schmid M."/>
            <person name="Shirakawa M."/>
            <person name="Solano R."/>
            <person name="Spunde A."/>
            <person name="Suetsugu N."/>
            <person name="Sugano S."/>
            <person name="Sugiyama A."/>
            <person name="Sun R."/>
            <person name="Suzuki Y."/>
            <person name="Takenaka M."/>
            <person name="Takezawa D."/>
            <person name="Tomogane H."/>
            <person name="Tsuzuki M."/>
            <person name="Ueda T."/>
            <person name="Umeda M."/>
            <person name="Ward J."/>
            <person name="Watanabe Y."/>
            <person name="Yazaki K."/>
            <person name="Yokoyama R."/>
            <person name="Yoshitake Y."/>
            <person name="Yotsui I."/>
            <person name="Zachgo S."/>
            <person name="Schmutz J."/>
        </authorList>
    </citation>
    <scope>NUCLEOTIDE SEQUENCE [LARGE SCALE GENOMIC DNA]</scope>
    <source>
        <strain evidence="9">cv. B-3</strain>
    </source>
</reference>
<dbReference type="GO" id="GO:0006355">
    <property type="term" value="P:regulation of DNA-templated transcription"/>
    <property type="evidence" value="ECO:0007669"/>
    <property type="project" value="UniProtKB-ARBA"/>
</dbReference>
<dbReference type="InterPro" id="IPR001005">
    <property type="entry name" value="SANT/Myb"/>
</dbReference>
<dbReference type="EMBL" id="CM010629">
    <property type="protein sequence ID" value="RID76558.1"/>
    <property type="molecule type" value="Genomic_DNA"/>
</dbReference>
<dbReference type="CDD" id="cd12203">
    <property type="entry name" value="GT1"/>
    <property type="match status" value="1"/>
</dbReference>
<evidence type="ECO:0000256" key="4">
    <source>
        <dbReference type="ARBA" id="ARBA00023163"/>
    </source>
</evidence>
<dbReference type="PROSITE" id="PS50090">
    <property type="entry name" value="MYB_LIKE"/>
    <property type="match status" value="1"/>
</dbReference>
<protein>
    <recommendedName>
        <fullName evidence="7">Myb-like domain-containing protein</fullName>
    </recommendedName>
</protein>
<evidence type="ECO:0000256" key="2">
    <source>
        <dbReference type="ARBA" id="ARBA00023015"/>
    </source>
</evidence>
<dbReference type="PANTHER" id="PTHR21654">
    <property type="entry name" value="FI21293P1"/>
    <property type="match status" value="1"/>
</dbReference>
<evidence type="ECO:0000259" key="7">
    <source>
        <dbReference type="PROSITE" id="PS50090"/>
    </source>
</evidence>
<sequence>MFDGGVPEQIDQFIASPQPPPLLPPHQPATERSLPFPVSFASFNSNQQAQHMLSLDSGKIIHHQHHHGIKDGGVSSEWIGHTDHDGHNHRHFHHPWCSDEVLALLRFRSTVENWFPEFTWELTSRKLAEVGKKKKERFGVLKGFCEGLVRNMIVQQEEMHRKLLEDMVKKEEEKMAREEAWKTQEMERLNKEVETRANEQAMASDRNTSIIKFISKFTGDNHDYGNGTVQSPSPSQDSSSLVLPKTQGRRKCQTSSSLLPQALTPHYPISLQTNDIPLEPISTETLKTKTQNRKPPISDEKSDTGKRWPRDEVLALINIRRSISSINDVDHHKDGISLSSSSSKAVPLWERISKKMLESGYKRSSKRCKEKWENINKYFKKTKDVNKKRPLDSRTCPYFHQLTALYSQPSTGTTTTATDTSTAELETRVGSGDPDDFPAVMHVDANGAGEKSNVQFSGFDLALP</sequence>
<dbReference type="Proteomes" id="UP000264353">
    <property type="component" value="Chromosome A2"/>
</dbReference>
<dbReference type="AlphaFoldDB" id="A0A398AI06"/>
<evidence type="ECO:0000313" key="9">
    <source>
        <dbReference type="Proteomes" id="UP000264353"/>
    </source>
</evidence>
<dbReference type="GO" id="GO:0003677">
    <property type="term" value="F:DNA binding"/>
    <property type="evidence" value="ECO:0007669"/>
    <property type="project" value="UniProtKB-KW"/>
</dbReference>
<proteinExistence type="predicted"/>
<feature type="domain" description="Myb-like" evidence="7">
    <location>
        <begin position="307"/>
        <end position="376"/>
    </location>
</feature>
<accession>A0A398AI06</accession>
<feature type="region of interest" description="Disordered" evidence="6">
    <location>
        <begin position="223"/>
        <end position="255"/>
    </location>
</feature>
<feature type="compositionally biased region" description="Pro residues" evidence="6">
    <location>
        <begin position="17"/>
        <end position="27"/>
    </location>
</feature>
<dbReference type="InterPro" id="IPR044822">
    <property type="entry name" value="Myb_DNA-bind_4"/>
</dbReference>